<evidence type="ECO:0000313" key="9">
    <source>
        <dbReference type="EMBL" id="MDQ0413561.1"/>
    </source>
</evidence>
<keyword evidence="10" id="KW-1185">Reference proteome</keyword>
<feature type="transmembrane region" description="Helical" evidence="8">
    <location>
        <begin position="249"/>
        <end position="271"/>
    </location>
</feature>
<keyword evidence="7 8" id="KW-0472">Membrane</keyword>
<keyword evidence="6 8" id="KW-1133">Transmembrane helix</keyword>
<accession>A0ABU0FVG5</accession>
<feature type="transmembrane region" description="Helical" evidence="8">
    <location>
        <begin position="30"/>
        <end position="53"/>
    </location>
</feature>
<evidence type="ECO:0000256" key="3">
    <source>
        <dbReference type="ARBA" id="ARBA00022448"/>
    </source>
</evidence>
<organism evidence="9 10">
    <name type="scientific">Mesobacillus stamsii</name>
    <dbReference type="NCBI Taxonomy" id="225347"/>
    <lineage>
        <taxon>Bacteria</taxon>
        <taxon>Bacillati</taxon>
        <taxon>Bacillota</taxon>
        <taxon>Bacilli</taxon>
        <taxon>Bacillales</taxon>
        <taxon>Bacillaceae</taxon>
        <taxon>Mesobacillus</taxon>
    </lineage>
</organism>
<evidence type="ECO:0000256" key="2">
    <source>
        <dbReference type="ARBA" id="ARBA00005658"/>
    </source>
</evidence>
<keyword evidence="5 8" id="KW-0812">Transmembrane</keyword>
<proteinExistence type="inferred from homology"/>
<keyword evidence="3" id="KW-0813">Transport</keyword>
<feature type="transmembrane region" description="Helical" evidence="8">
    <location>
        <begin position="163"/>
        <end position="184"/>
    </location>
</feature>
<comment type="caution">
    <text evidence="9">The sequence shown here is derived from an EMBL/GenBank/DDBJ whole genome shotgun (WGS) entry which is preliminary data.</text>
</comment>
<dbReference type="EMBL" id="JAUSUN010000008">
    <property type="protein sequence ID" value="MDQ0413561.1"/>
    <property type="molecule type" value="Genomic_DNA"/>
</dbReference>
<comment type="subcellular location">
    <subcellularLocation>
        <location evidence="1">Cell membrane</location>
        <topology evidence="1">Multi-pass membrane protein</topology>
    </subcellularLocation>
</comment>
<feature type="transmembrane region" description="Helical" evidence="8">
    <location>
        <begin position="425"/>
        <end position="450"/>
    </location>
</feature>
<keyword evidence="4" id="KW-1003">Cell membrane</keyword>
<evidence type="ECO:0000256" key="7">
    <source>
        <dbReference type="ARBA" id="ARBA00023136"/>
    </source>
</evidence>
<dbReference type="PANTHER" id="PTHR30047">
    <property type="entry name" value="HIGH-AFFINITY CHOLINE TRANSPORT PROTEIN-RELATED"/>
    <property type="match status" value="1"/>
</dbReference>
<dbReference type="Proteomes" id="UP001242313">
    <property type="component" value="Unassembled WGS sequence"/>
</dbReference>
<dbReference type="PANTHER" id="PTHR30047:SF7">
    <property type="entry name" value="HIGH-AFFINITY CHOLINE TRANSPORT PROTEIN"/>
    <property type="match status" value="1"/>
</dbReference>
<feature type="transmembrane region" description="Helical" evidence="8">
    <location>
        <begin position="215"/>
        <end position="237"/>
    </location>
</feature>
<comment type="similarity">
    <text evidence="2">Belongs to the BCCT transporter (TC 2.A.15) family.</text>
</comment>
<feature type="transmembrane region" description="Helical" evidence="8">
    <location>
        <begin position="462"/>
        <end position="482"/>
    </location>
</feature>
<dbReference type="Pfam" id="PF02028">
    <property type="entry name" value="BCCT"/>
    <property type="match status" value="1"/>
</dbReference>
<feature type="transmembrane region" description="Helical" evidence="8">
    <location>
        <begin position="283"/>
        <end position="303"/>
    </location>
</feature>
<evidence type="ECO:0000313" key="10">
    <source>
        <dbReference type="Proteomes" id="UP001242313"/>
    </source>
</evidence>
<feature type="transmembrane region" description="Helical" evidence="8">
    <location>
        <begin position="368"/>
        <end position="392"/>
    </location>
</feature>
<sequence>MSGLTKALALFFLHYGKIIDLMEADMLKNILSNFVFTVSAAVILLFVVVGAAMPKRFGAVAGDLFRFTTVNFGWFYLLAVFIIVLFLIGLAVSKYGSIRLGGEGEKPEFSFFTWIGMLFSAGFGAGLVFWGIAEPMSHFFATPFSNIEGESRSAARVAMGYSFFHWGVSQWSVFAIVGLVIGFLQFRKQKDGLVSTALEPITGTKPVVKNTIDTLAVIATVMGIATSVGLGVLQMNGGLNAVFDTENSIMIQLGIILVIFIAYMISSSTGLNKGIAMLSNLNLGLALVLLLFVLIAGPTVFILESFTLAIGDYFANFIQYSLRLQPYQEGTWTRDWTIFYWAWAIAWSPFVGAFVARVSKGRTIREYIFGVMVIPPVIACLWIAAFGGTALWNDLQNDTGIAAAVDADLTSALFKTFEVLPMSTILSILSIILIFTFLVTSADSATYILASMTTSGSLNPPIFAKIVWGTLMAAISAVLLYAGGLEALQTASLIAALPFTVLLLLLIFSILKLLKKEPLPIRPADLRRFRRLEKAASNEQEKNKK</sequence>
<dbReference type="InterPro" id="IPR000060">
    <property type="entry name" value="BCCT_transptr"/>
</dbReference>
<evidence type="ECO:0000256" key="1">
    <source>
        <dbReference type="ARBA" id="ARBA00004651"/>
    </source>
</evidence>
<evidence type="ECO:0000256" key="4">
    <source>
        <dbReference type="ARBA" id="ARBA00022475"/>
    </source>
</evidence>
<evidence type="ECO:0000256" key="8">
    <source>
        <dbReference type="SAM" id="Phobius"/>
    </source>
</evidence>
<feature type="transmembrane region" description="Helical" evidence="8">
    <location>
        <begin position="73"/>
        <end position="92"/>
    </location>
</feature>
<feature type="transmembrane region" description="Helical" evidence="8">
    <location>
        <begin position="112"/>
        <end position="133"/>
    </location>
</feature>
<protein>
    <submittedName>
        <fullName evidence="9">Choline/carnitine/betaine transport</fullName>
    </submittedName>
</protein>
<feature type="transmembrane region" description="Helical" evidence="8">
    <location>
        <begin position="338"/>
        <end position="356"/>
    </location>
</feature>
<gene>
    <name evidence="9" type="ORF">J2S25_001765</name>
</gene>
<name>A0ABU0FVG5_9BACI</name>
<evidence type="ECO:0000256" key="5">
    <source>
        <dbReference type="ARBA" id="ARBA00022692"/>
    </source>
</evidence>
<reference evidence="9 10" key="1">
    <citation type="submission" date="2023-07" db="EMBL/GenBank/DDBJ databases">
        <title>Genomic Encyclopedia of Type Strains, Phase IV (KMG-IV): sequencing the most valuable type-strain genomes for metagenomic binning, comparative biology and taxonomic classification.</title>
        <authorList>
            <person name="Goeker M."/>
        </authorList>
    </citation>
    <scope>NUCLEOTIDE SEQUENCE [LARGE SCALE GENOMIC DNA]</scope>
    <source>
        <strain evidence="9 10">DSM 19598</strain>
    </source>
</reference>
<dbReference type="NCBIfam" id="TIGR00842">
    <property type="entry name" value="bcct"/>
    <property type="match status" value="1"/>
</dbReference>
<feature type="transmembrane region" description="Helical" evidence="8">
    <location>
        <begin position="494"/>
        <end position="514"/>
    </location>
</feature>
<evidence type="ECO:0000256" key="6">
    <source>
        <dbReference type="ARBA" id="ARBA00022989"/>
    </source>
</evidence>